<evidence type="ECO:0000256" key="9">
    <source>
        <dbReference type="ARBA" id="ARBA00023098"/>
    </source>
</evidence>
<keyword evidence="7" id="KW-0448">Lipopolysaccharide biosynthesis</keyword>
<dbReference type="KEGG" id="lfp:Y981_03810"/>
<dbReference type="InterPro" id="IPR000620">
    <property type="entry name" value="EamA_dom"/>
</dbReference>
<dbReference type="PANTHER" id="PTHR30561:SF9">
    <property type="entry name" value="4-AMINO-4-DEOXY-L-ARABINOSE-PHOSPHOUNDECAPRENOL FLIPPASE SUBUNIT ARNF-RELATED"/>
    <property type="match status" value="1"/>
</dbReference>
<accession>A0A059XT36</accession>
<name>A0A059XT36_9BACT</name>
<protein>
    <submittedName>
        <fullName evidence="13">Membrane protein</fullName>
    </submittedName>
</protein>
<evidence type="ECO:0000256" key="2">
    <source>
        <dbReference type="ARBA" id="ARBA00022475"/>
    </source>
</evidence>
<dbReference type="AlphaFoldDB" id="A0A059XT36"/>
<keyword evidence="8 11" id="KW-1133">Transmembrane helix</keyword>
<dbReference type="SUPFAM" id="SSF103481">
    <property type="entry name" value="Multidrug resistance efflux transporter EmrE"/>
    <property type="match status" value="1"/>
</dbReference>
<keyword evidence="10 11" id="KW-0472">Membrane</keyword>
<dbReference type="PANTHER" id="PTHR30561">
    <property type="entry name" value="SMR FAMILY PROTON-DEPENDENT DRUG EFFLUX TRANSPORTER SUGE"/>
    <property type="match status" value="1"/>
</dbReference>
<keyword evidence="5" id="KW-0441">Lipid A biosynthesis</keyword>
<evidence type="ECO:0000313" key="13">
    <source>
        <dbReference type="EMBL" id="AIA30210.1"/>
    </source>
</evidence>
<evidence type="ECO:0000256" key="3">
    <source>
        <dbReference type="ARBA" id="ARBA00022516"/>
    </source>
</evidence>
<evidence type="ECO:0000256" key="5">
    <source>
        <dbReference type="ARBA" id="ARBA00022556"/>
    </source>
</evidence>
<keyword evidence="9" id="KW-0443">Lipid metabolism</keyword>
<evidence type="ECO:0000256" key="8">
    <source>
        <dbReference type="ARBA" id="ARBA00022989"/>
    </source>
</evidence>
<dbReference type="Pfam" id="PF00892">
    <property type="entry name" value="EamA"/>
    <property type="match status" value="1"/>
</dbReference>
<evidence type="ECO:0000256" key="6">
    <source>
        <dbReference type="ARBA" id="ARBA00022692"/>
    </source>
</evidence>
<evidence type="ECO:0000256" key="7">
    <source>
        <dbReference type="ARBA" id="ARBA00022985"/>
    </source>
</evidence>
<dbReference type="GO" id="GO:0009103">
    <property type="term" value="P:lipopolysaccharide biosynthetic process"/>
    <property type="evidence" value="ECO:0007669"/>
    <property type="project" value="UniProtKB-KW"/>
</dbReference>
<feature type="transmembrane region" description="Helical" evidence="11">
    <location>
        <begin position="96"/>
        <end position="115"/>
    </location>
</feature>
<dbReference type="EMBL" id="CP007243">
    <property type="protein sequence ID" value="AIA30210.1"/>
    <property type="molecule type" value="Genomic_DNA"/>
</dbReference>
<sequence>MFFFALLLEDVGFILLSRGMKETADPNSSGQGGRLNRILKNPRVLGGVFLQAIYYVLLLSLIQKAPVSLVVPMTGFGYVLTAFLARIFLAEPVSPGRWAGIFLITVGVIFISRAGQ</sequence>
<keyword evidence="6 11" id="KW-0812">Transmembrane</keyword>
<dbReference type="InterPro" id="IPR000390">
    <property type="entry name" value="Small_drug/metabolite_transptr"/>
</dbReference>
<dbReference type="HOGENOM" id="CLU_131462_2_0_0"/>
<reference evidence="13 14" key="2">
    <citation type="journal article" date="2015" name="Biomed. Res. Int.">
        <title>Effects of Arsenite Resistance on the Growth and Functional Gene Expression of Leptospirillum ferriphilum and Acidithiobacillus thiooxidans in Pure Culture and Coculture.</title>
        <authorList>
            <person name="Jiang H."/>
            <person name="Liang Y."/>
            <person name="Yin H."/>
            <person name="Xiao Y."/>
            <person name="Guo X."/>
            <person name="Xu Y."/>
            <person name="Hu Q."/>
            <person name="Liu H."/>
            <person name="Liu X."/>
        </authorList>
    </citation>
    <scope>NUCLEOTIDE SEQUENCE [LARGE SCALE GENOMIC DNA]</scope>
    <source>
        <strain evidence="13 14">YSK</strain>
    </source>
</reference>
<evidence type="ECO:0000256" key="1">
    <source>
        <dbReference type="ARBA" id="ARBA00004651"/>
    </source>
</evidence>
<evidence type="ECO:0000313" key="14">
    <source>
        <dbReference type="Proteomes" id="UP000027059"/>
    </source>
</evidence>
<keyword evidence="4" id="KW-0997">Cell inner membrane</keyword>
<comment type="subcellular location">
    <subcellularLocation>
        <location evidence="1">Cell membrane</location>
        <topology evidence="1">Multi-pass membrane protein</topology>
    </subcellularLocation>
</comment>
<dbReference type="Proteomes" id="UP000027059">
    <property type="component" value="Chromosome"/>
</dbReference>
<evidence type="ECO:0000259" key="12">
    <source>
        <dbReference type="Pfam" id="PF00892"/>
    </source>
</evidence>
<dbReference type="GO" id="GO:0022857">
    <property type="term" value="F:transmembrane transporter activity"/>
    <property type="evidence" value="ECO:0007669"/>
    <property type="project" value="InterPro"/>
</dbReference>
<proteinExistence type="predicted"/>
<dbReference type="GO" id="GO:0009245">
    <property type="term" value="P:lipid A biosynthetic process"/>
    <property type="evidence" value="ECO:0007669"/>
    <property type="project" value="UniProtKB-KW"/>
</dbReference>
<organism evidence="13 14">
    <name type="scientific">Leptospirillum ferriphilum YSK</name>
    <dbReference type="NCBI Taxonomy" id="1441628"/>
    <lineage>
        <taxon>Bacteria</taxon>
        <taxon>Pseudomonadati</taxon>
        <taxon>Nitrospirota</taxon>
        <taxon>Nitrospiria</taxon>
        <taxon>Nitrospirales</taxon>
        <taxon>Nitrospiraceae</taxon>
        <taxon>Leptospirillum</taxon>
    </lineage>
</organism>
<keyword evidence="3" id="KW-0444">Lipid biosynthesis</keyword>
<keyword evidence="2" id="KW-1003">Cell membrane</keyword>
<evidence type="ECO:0000256" key="4">
    <source>
        <dbReference type="ARBA" id="ARBA00022519"/>
    </source>
</evidence>
<dbReference type="InterPro" id="IPR037185">
    <property type="entry name" value="EmrE-like"/>
</dbReference>
<reference evidence="14" key="1">
    <citation type="submission" date="2014-02" db="EMBL/GenBank/DDBJ databases">
        <title>Complete genome sequence and comparative genomic analysis of the nitrogen-fixing bacterium Leptospirillum ferriphilum YSK.</title>
        <authorList>
            <person name="Guo X."/>
            <person name="Yin H."/>
            <person name="Liang Y."/>
            <person name="Hu Q."/>
            <person name="Ma L."/>
            <person name="Xiao Y."/>
            <person name="Zhang X."/>
            <person name="Qiu G."/>
            <person name="Liu X."/>
        </authorList>
    </citation>
    <scope>NUCLEOTIDE SEQUENCE [LARGE SCALE GENOMIC DNA]</scope>
    <source>
        <strain evidence="14">YSK</strain>
    </source>
</reference>
<dbReference type="Gene3D" id="1.10.3730.20">
    <property type="match status" value="1"/>
</dbReference>
<feature type="transmembrane region" description="Helical" evidence="11">
    <location>
        <begin position="69"/>
        <end position="89"/>
    </location>
</feature>
<evidence type="ECO:0000256" key="10">
    <source>
        <dbReference type="ARBA" id="ARBA00023136"/>
    </source>
</evidence>
<feature type="domain" description="EamA" evidence="12">
    <location>
        <begin position="46"/>
        <end position="112"/>
    </location>
</feature>
<dbReference type="GO" id="GO:0005886">
    <property type="term" value="C:plasma membrane"/>
    <property type="evidence" value="ECO:0007669"/>
    <property type="project" value="UniProtKB-SubCell"/>
</dbReference>
<feature type="transmembrane region" description="Helical" evidence="11">
    <location>
        <begin position="44"/>
        <end position="63"/>
    </location>
</feature>
<keyword evidence="14" id="KW-1185">Reference proteome</keyword>
<gene>
    <name evidence="13" type="ORF">Y981_03810</name>
</gene>
<evidence type="ECO:0000256" key="11">
    <source>
        <dbReference type="SAM" id="Phobius"/>
    </source>
</evidence>